<comment type="cofactor">
    <cofactor evidence="1">
        <name>Zn(2+)</name>
        <dbReference type="ChEBI" id="CHEBI:29105"/>
    </cofactor>
</comment>
<keyword evidence="14" id="KW-1185">Reference proteome</keyword>
<accession>A0A507CV00</accession>
<dbReference type="GO" id="GO:0004222">
    <property type="term" value="F:metalloendopeptidase activity"/>
    <property type="evidence" value="ECO:0007669"/>
    <property type="project" value="InterPro"/>
</dbReference>
<dbReference type="InterPro" id="IPR050626">
    <property type="entry name" value="Peptidase_M16"/>
</dbReference>
<organism evidence="13 14">
    <name type="scientific">Synchytrium endobioticum</name>
    <dbReference type="NCBI Taxonomy" id="286115"/>
    <lineage>
        <taxon>Eukaryota</taxon>
        <taxon>Fungi</taxon>
        <taxon>Fungi incertae sedis</taxon>
        <taxon>Chytridiomycota</taxon>
        <taxon>Chytridiomycota incertae sedis</taxon>
        <taxon>Chytridiomycetes</taxon>
        <taxon>Synchytriales</taxon>
        <taxon>Synchytriaceae</taxon>
        <taxon>Synchytrium</taxon>
    </lineage>
</organism>
<evidence type="ECO:0000256" key="8">
    <source>
        <dbReference type="RuleBase" id="RU004447"/>
    </source>
</evidence>
<dbReference type="PROSITE" id="PS00143">
    <property type="entry name" value="INSULINASE"/>
    <property type="match status" value="1"/>
</dbReference>
<dbReference type="Proteomes" id="UP000317494">
    <property type="component" value="Unassembled WGS sequence"/>
</dbReference>
<feature type="domain" description="Coenzyme PQQ synthesis protein F-like C-terminal lobe" evidence="12">
    <location>
        <begin position="810"/>
        <end position="910"/>
    </location>
</feature>
<dbReference type="Pfam" id="PF22456">
    <property type="entry name" value="PqqF-like_C_4"/>
    <property type="match status" value="1"/>
</dbReference>
<dbReference type="SUPFAM" id="SSF63411">
    <property type="entry name" value="LuxS/MPP-like metallohydrolase"/>
    <property type="match status" value="4"/>
</dbReference>
<evidence type="ECO:0000256" key="6">
    <source>
        <dbReference type="ARBA" id="ARBA00022833"/>
    </source>
</evidence>
<reference evidence="13 14" key="1">
    <citation type="journal article" date="2019" name="Sci. Rep.">
        <title>Comparative genomics of chytrid fungi reveal insights into the obligate biotrophic and pathogenic lifestyle of Synchytrium endobioticum.</title>
        <authorList>
            <person name="van de Vossenberg B.T.L.H."/>
            <person name="Warris S."/>
            <person name="Nguyen H.D.T."/>
            <person name="van Gent-Pelzer M.P.E."/>
            <person name="Joly D.L."/>
            <person name="van de Geest H.C."/>
            <person name="Bonants P.J.M."/>
            <person name="Smith D.S."/>
            <person name="Levesque C.A."/>
            <person name="van der Lee T.A.J."/>
        </authorList>
    </citation>
    <scope>NUCLEOTIDE SEQUENCE [LARGE SCALE GENOMIC DNA]</scope>
    <source>
        <strain evidence="13 14">MB42</strain>
    </source>
</reference>
<dbReference type="Gene3D" id="3.30.830.10">
    <property type="entry name" value="Metalloenzyme, LuxS/M16 peptidase-like"/>
    <property type="match status" value="4"/>
</dbReference>
<dbReference type="InterPro" id="IPR001431">
    <property type="entry name" value="Pept_M16_Zn_BS"/>
</dbReference>
<dbReference type="VEuPathDB" id="FungiDB:SeMB42_g04905"/>
<evidence type="ECO:0000256" key="5">
    <source>
        <dbReference type="ARBA" id="ARBA00022801"/>
    </source>
</evidence>
<keyword evidence="5" id="KW-0378">Hydrolase</keyword>
<keyword evidence="4" id="KW-0479">Metal-binding</keyword>
<evidence type="ECO:0000256" key="2">
    <source>
        <dbReference type="ARBA" id="ARBA00007261"/>
    </source>
</evidence>
<dbReference type="InterPro" id="IPR032632">
    <property type="entry name" value="Peptidase_M16_M"/>
</dbReference>
<dbReference type="Pfam" id="PF16187">
    <property type="entry name" value="Peptidase_M16_M"/>
    <property type="match status" value="1"/>
</dbReference>
<dbReference type="Pfam" id="PF00675">
    <property type="entry name" value="Peptidase_M16"/>
    <property type="match status" value="1"/>
</dbReference>
<dbReference type="STRING" id="286115.A0A507CV00"/>
<evidence type="ECO:0000256" key="1">
    <source>
        <dbReference type="ARBA" id="ARBA00001947"/>
    </source>
</evidence>
<dbReference type="GO" id="GO:0005737">
    <property type="term" value="C:cytoplasm"/>
    <property type="evidence" value="ECO:0007669"/>
    <property type="project" value="UniProtKB-ARBA"/>
</dbReference>
<dbReference type="InterPro" id="IPR007863">
    <property type="entry name" value="Peptidase_M16_C"/>
</dbReference>
<dbReference type="AlphaFoldDB" id="A0A507CV00"/>
<dbReference type="PANTHER" id="PTHR43690:SF18">
    <property type="entry name" value="INSULIN-DEGRADING ENZYME-RELATED"/>
    <property type="match status" value="1"/>
</dbReference>
<evidence type="ECO:0000313" key="14">
    <source>
        <dbReference type="Proteomes" id="UP000317494"/>
    </source>
</evidence>
<evidence type="ECO:0000256" key="7">
    <source>
        <dbReference type="ARBA" id="ARBA00023049"/>
    </source>
</evidence>
<evidence type="ECO:0000259" key="11">
    <source>
        <dbReference type="Pfam" id="PF16187"/>
    </source>
</evidence>
<evidence type="ECO:0000256" key="4">
    <source>
        <dbReference type="ARBA" id="ARBA00022723"/>
    </source>
</evidence>
<feature type="domain" description="Peptidase M16 N-terminal" evidence="9">
    <location>
        <begin position="76"/>
        <end position="208"/>
    </location>
</feature>
<comment type="similarity">
    <text evidence="2 8">Belongs to the peptidase M16 family.</text>
</comment>
<feature type="domain" description="Peptidase M16 middle/third" evidence="11">
    <location>
        <begin position="419"/>
        <end position="696"/>
    </location>
</feature>
<dbReference type="InterPro" id="IPR011249">
    <property type="entry name" value="Metalloenz_LuxS/M16"/>
</dbReference>
<dbReference type="FunFam" id="3.30.830.10:FF:000012">
    <property type="entry name" value="Protease 3"/>
    <property type="match status" value="1"/>
</dbReference>
<proteinExistence type="inferred from homology"/>
<dbReference type="EMBL" id="QEAN01000213">
    <property type="protein sequence ID" value="TPX42997.1"/>
    <property type="molecule type" value="Genomic_DNA"/>
</dbReference>
<dbReference type="Pfam" id="PF05193">
    <property type="entry name" value="Peptidase_M16_C"/>
    <property type="match status" value="1"/>
</dbReference>
<keyword evidence="6" id="KW-0862">Zinc</keyword>
<protein>
    <recommendedName>
        <fullName evidence="15">Insulysin</fullName>
    </recommendedName>
</protein>
<dbReference type="InterPro" id="IPR054734">
    <property type="entry name" value="PqqF-like_C_4"/>
</dbReference>
<dbReference type="GO" id="GO:0006508">
    <property type="term" value="P:proteolysis"/>
    <property type="evidence" value="ECO:0007669"/>
    <property type="project" value="UniProtKB-KW"/>
</dbReference>
<evidence type="ECO:0000313" key="13">
    <source>
        <dbReference type="EMBL" id="TPX42997.1"/>
    </source>
</evidence>
<feature type="domain" description="Peptidase M16 C-terminal" evidence="10">
    <location>
        <begin position="234"/>
        <end position="402"/>
    </location>
</feature>
<gene>
    <name evidence="13" type="ORF">SeMB42_g04905</name>
</gene>
<dbReference type="PANTHER" id="PTHR43690">
    <property type="entry name" value="NARDILYSIN"/>
    <property type="match status" value="1"/>
</dbReference>
<dbReference type="GO" id="GO:0046872">
    <property type="term" value="F:metal ion binding"/>
    <property type="evidence" value="ECO:0007669"/>
    <property type="project" value="UniProtKB-KW"/>
</dbReference>
<name>A0A507CV00_9FUNG</name>
<evidence type="ECO:0000259" key="12">
    <source>
        <dbReference type="Pfam" id="PF22456"/>
    </source>
</evidence>
<evidence type="ECO:0000259" key="10">
    <source>
        <dbReference type="Pfam" id="PF05193"/>
    </source>
</evidence>
<evidence type="ECO:0000256" key="3">
    <source>
        <dbReference type="ARBA" id="ARBA00022670"/>
    </source>
</evidence>
<keyword evidence="7" id="KW-0482">Metalloprotease</keyword>
<evidence type="ECO:0000259" key="9">
    <source>
        <dbReference type="Pfam" id="PF00675"/>
    </source>
</evidence>
<evidence type="ECO:0008006" key="15">
    <source>
        <dbReference type="Google" id="ProtNLM"/>
    </source>
</evidence>
<dbReference type="InterPro" id="IPR011765">
    <property type="entry name" value="Pept_M16_N"/>
</dbReference>
<comment type="caution">
    <text evidence="13">The sequence shown here is derived from an EMBL/GenBank/DDBJ whole genome shotgun (WGS) entry which is preliminary data.</text>
</comment>
<keyword evidence="3" id="KW-0645">Protease</keyword>
<sequence length="989" mass="111861">MLVIRASRLSQRPAGISSLTSISMIARNLRPESTMATAQSGIKRVIPWTFELNVKTPQLQNRQMQKIILNNRLSALLISDPSTPHVGAALSVEAGSWSDGKSEGTAHFLEHMLFLGTVKYPKENDYERFIYDHNGVLNAYTSSDHTMYYFTNVTPNAFEGALDRFSRFFYEPLFNDSCVEREQNAVDEEFRKNIEQDGWRLLHLRKELALQSHPFAQFNTGNLETMKLIDQSYLKNWYRKMYSANVMNLVVMGKDPIERLQELVCKYFAPVPDHGVAPLVTNGSKVFPKSLEGSLVAVEPMKDLKEMTLSWEIPFEFADLDTKPGRLTGLVLGHEGQGSLLSLLKRERLAEGLSASKSEIGAQNLLFEVSVTLTEAGVADYKTVIHRIFEAIARAQSQPYPEYLASESNAMSKIAYEFQQRSAGIVAGLCRSIRKEGIETFPSKSTLIRWFDASAVHRLFASLKPHNCVVYLISKNLESNGLFKLNQKEKWMGARYGVSRLTDDDMRSWCNAQPHPEITYPERNRFIPDNLALVGDVKNSLKQNPVLISASAEGRLYFHLDDTFYVPECLLSFAIKTPAIRPNNPKSLALAELYIRFVHERLNELSYDATSAGLHYDVYVKDGTGIGLSVDGYSQKAIMLLTQVLARLKNPTPTFKEFQIFKESLTRSYRNMAKESPLRQASETLSSIIYRQFSTSKDIGDAMDTITFEELLHFVNNHIYKKRIIEGYVGGNMTRNDAVKAYELLQGELPGAACQPEEVSKSEVVHLNSNTGTQKPLLYQTFLDVKGNAVIWVCDAGIKTDLVARTGQELLGKLMREPFYSELRTKQQTGYIVSSGTFVANKRLFMQAAVQSNTYDARDLLSRIELFMEGFARNELIDAAPADSILQRFDSIKSASLIRLKQPHDTLSSRERYLAYCCYEEDATFDIIERRITTMEEFGLNDLKDFCYSVLDWKKNKGRLAVITTGNDPGNRSLSYVSFSDVEELRSKL</sequence>